<dbReference type="Proteomes" id="UP001227543">
    <property type="component" value="Unassembled WGS sequence"/>
</dbReference>
<feature type="region of interest" description="Disordered" evidence="1">
    <location>
        <begin position="33"/>
        <end position="68"/>
    </location>
</feature>
<evidence type="ECO:0000313" key="2">
    <source>
        <dbReference type="EMBL" id="KAK1468219.1"/>
    </source>
</evidence>
<accession>A0ABQ9QH51</accession>
<evidence type="ECO:0000256" key="1">
    <source>
        <dbReference type="SAM" id="MobiDB-lite"/>
    </source>
</evidence>
<reference evidence="2 3" key="1">
    <citation type="submission" date="2016-10" db="EMBL/GenBank/DDBJ databases">
        <title>The genome sequence of Colletotrichum fioriniae PJ7.</title>
        <authorList>
            <person name="Baroncelli R."/>
        </authorList>
    </citation>
    <scope>NUCLEOTIDE SEQUENCE [LARGE SCALE GENOMIC DNA]</scope>
    <source>
        <strain evidence="2 3">Tom-12</strain>
    </source>
</reference>
<name>A0ABQ9QH51_9PEZI</name>
<feature type="compositionally biased region" description="Basic and acidic residues" evidence="1">
    <location>
        <begin position="53"/>
        <end position="68"/>
    </location>
</feature>
<comment type="caution">
    <text evidence="2">The sequence shown here is derived from an EMBL/GenBank/DDBJ whole genome shotgun (WGS) entry which is preliminary data.</text>
</comment>
<dbReference type="GeneID" id="85417155"/>
<organism evidence="2 3">
    <name type="scientific">Colletotrichum tamarilloi</name>
    <dbReference type="NCBI Taxonomy" id="1209934"/>
    <lineage>
        <taxon>Eukaryota</taxon>
        <taxon>Fungi</taxon>
        <taxon>Dikarya</taxon>
        <taxon>Ascomycota</taxon>
        <taxon>Pezizomycotina</taxon>
        <taxon>Sordariomycetes</taxon>
        <taxon>Hypocreomycetidae</taxon>
        <taxon>Glomerellales</taxon>
        <taxon>Glomerellaceae</taxon>
        <taxon>Colletotrichum</taxon>
        <taxon>Colletotrichum acutatum species complex</taxon>
    </lineage>
</organism>
<keyword evidence="3" id="KW-1185">Reference proteome</keyword>
<protein>
    <submittedName>
        <fullName evidence="2">Uncharacterized protein</fullName>
    </submittedName>
</protein>
<dbReference type="RefSeq" id="XP_060372504.1">
    <property type="nucleotide sequence ID" value="XM_060532917.1"/>
</dbReference>
<feature type="compositionally biased region" description="Polar residues" evidence="1">
    <location>
        <begin position="33"/>
        <end position="43"/>
    </location>
</feature>
<proteinExistence type="predicted"/>
<evidence type="ECO:0000313" key="3">
    <source>
        <dbReference type="Proteomes" id="UP001227543"/>
    </source>
</evidence>
<dbReference type="EMBL" id="MLFU01000285">
    <property type="protein sequence ID" value="KAK1468219.1"/>
    <property type="molecule type" value="Genomic_DNA"/>
</dbReference>
<gene>
    <name evidence="2" type="ORF">CTAM01_16925</name>
</gene>
<sequence>MSPETLHSFDVTFRHAPVSKSPSRQFQHHVINSNRPLSHQSSVEARPASHAAFRNEKRQTRRPTETTRAEVTLDTCSIIDVDERAECEDSSEASQPVKTNENKNKVYKRSEIRQRMHVEDVSQSVDTIPDTTAYMIQYGAEPYTPIAAVFQIKFLLRDRLTIKAVDSRVERLVCYSMGRVSSICQVSIRVSGFEMRALRAIAARYAVLYWLQQTTTTSSIPSTIAVVSWIEEDPVPAA</sequence>